<keyword evidence="15" id="KW-1185">Reference proteome</keyword>
<dbReference type="GO" id="GO:0050661">
    <property type="term" value="F:NADP binding"/>
    <property type="evidence" value="ECO:0007669"/>
    <property type="project" value="TreeGrafter"/>
</dbReference>
<dbReference type="InterPro" id="IPR013752">
    <property type="entry name" value="KPA_reductase"/>
</dbReference>
<evidence type="ECO:0000256" key="3">
    <source>
        <dbReference type="ARBA" id="ARBA00007870"/>
    </source>
</evidence>
<dbReference type="InterPro" id="IPR013328">
    <property type="entry name" value="6PGD_dom2"/>
</dbReference>
<feature type="domain" description="Ketopantoate reductase C-terminal" evidence="13">
    <location>
        <begin position="197"/>
        <end position="318"/>
    </location>
</feature>
<comment type="pathway">
    <text evidence="2 11">Cofactor biosynthesis; (R)-pantothenate biosynthesis; (R)-pantoate from 3-methyl-2-oxobutanoate: step 2/2.</text>
</comment>
<dbReference type="AlphaFoldDB" id="A0A919YF95"/>
<dbReference type="GO" id="GO:0005737">
    <property type="term" value="C:cytoplasm"/>
    <property type="evidence" value="ECO:0007669"/>
    <property type="project" value="TreeGrafter"/>
</dbReference>
<dbReference type="SUPFAM" id="SSF51735">
    <property type="entry name" value="NAD(P)-binding Rossmann-fold domains"/>
    <property type="match status" value="1"/>
</dbReference>
<dbReference type="Proteomes" id="UP000682811">
    <property type="component" value="Unassembled WGS sequence"/>
</dbReference>
<dbReference type="InterPro" id="IPR003710">
    <property type="entry name" value="ApbA"/>
</dbReference>
<evidence type="ECO:0000256" key="5">
    <source>
        <dbReference type="ARBA" id="ARBA00019465"/>
    </source>
</evidence>
<dbReference type="NCBIfam" id="TIGR00745">
    <property type="entry name" value="apbA_panE"/>
    <property type="match status" value="1"/>
</dbReference>
<comment type="caution">
    <text evidence="14">The sequence shown here is derived from an EMBL/GenBank/DDBJ whole genome shotgun (WGS) entry which is preliminary data.</text>
</comment>
<comment type="catalytic activity">
    <reaction evidence="10 11">
        <text>(R)-pantoate + NADP(+) = 2-dehydropantoate + NADPH + H(+)</text>
        <dbReference type="Rhea" id="RHEA:16233"/>
        <dbReference type="ChEBI" id="CHEBI:11561"/>
        <dbReference type="ChEBI" id="CHEBI:15378"/>
        <dbReference type="ChEBI" id="CHEBI:15980"/>
        <dbReference type="ChEBI" id="CHEBI:57783"/>
        <dbReference type="ChEBI" id="CHEBI:58349"/>
        <dbReference type="EC" id="1.1.1.169"/>
    </reaction>
</comment>
<feature type="domain" description="Ketopantoate reductase N-terminal" evidence="12">
    <location>
        <begin position="5"/>
        <end position="166"/>
    </location>
</feature>
<dbReference type="GO" id="GO:0015940">
    <property type="term" value="P:pantothenate biosynthetic process"/>
    <property type="evidence" value="ECO:0007669"/>
    <property type="project" value="UniProtKB-KW"/>
</dbReference>
<dbReference type="GO" id="GO:0008677">
    <property type="term" value="F:2-dehydropantoate 2-reductase activity"/>
    <property type="evidence" value="ECO:0007669"/>
    <property type="project" value="UniProtKB-EC"/>
</dbReference>
<comment type="function">
    <text evidence="1 11">Catalyzes the NADPH-dependent reduction of ketopantoate into pantoic acid.</text>
</comment>
<name>A0A919YF95_9BACL</name>
<dbReference type="EMBL" id="BORT01000024">
    <property type="protein sequence ID" value="GIO49669.1"/>
    <property type="molecule type" value="Genomic_DNA"/>
</dbReference>
<gene>
    <name evidence="14" type="primary">panE</name>
    <name evidence="14" type="ORF">J34TS1_44340</name>
</gene>
<dbReference type="EC" id="1.1.1.169" evidence="4 11"/>
<keyword evidence="8 11" id="KW-0560">Oxidoreductase</keyword>
<evidence type="ECO:0000256" key="1">
    <source>
        <dbReference type="ARBA" id="ARBA00002919"/>
    </source>
</evidence>
<dbReference type="InterPro" id="IPR008927">
    <property type="entry name" value="6-PGluconate_DH-like_C_sf"/>
</dbReference>
<evidence type="ECO:0000259" key="13">
    <source>
        <dbReference type="Pfam" id="PF08546"/>
    </source>
</evidence>
<dbReference type="Pfam" id="PF08546">
    <property type="entry name" value="ApbA_C"/>
    <property type="match status" value="1"/>
</dbReference>
<dbReference type="Pfam" id="PF02558">
    <property type="entry name" value="ApbA"/>
    <property type="match status" value="1"/>
</dbReference>
<dbReference type="Gene3D" id="3.40.50.720">
    <property type="entry name" value="NAD(P)-binding Rossmann-like Domain"/>
    <property type="match status" value="1"/>
</dbReference>
<protein>
    <recommendedName>
        <fullName evidence="5 11">2-dehydropantoate 2-reductase</fullName>
        <ecNumber evidence="4 11">1.1.1.169</ecNumber>
    </recommendedName>
    <alternativeName>
        <fullName evidence="9 11">Ketopantoate reductase</fullName>
    </alternativeName>
</protein>
<dbReference type="InterPro" id="IPR050838">
    <property type="entry name" value="Ketopantoate_reductase"/>
</dbReference>
<proteinExistence type="inferred from homology"/>
<dbReference type="InterPro" id="IPR036291">
    <property type="entry name" value="NAD(P)-bd_dom_sf"/>
</dbReference>
<dbReference type="Gene3D" id="1.10.1040.10">
    <property type="entry name" value="N-(1-d-carboxylethyl)-l-norvaline Dehydrogenase, domain 2"/>
    <property type="match status" value="1"/>
</dbReference>
<evidence type="ECO:0000256" key="8">
    <source>
        <dbReference type="ARBA" id="ARBA00023002"/>
    </source>
</evidence>
<dbReference type="InterPro" id="IPR013332">
    <property type="entry name" value="KPR_N"/>
</dbReference>
<keyword evidence="7 11" id="KW-0521">NADP</keyword>
<sequence>MIIDVIGGGSLGLLYGGKLAASGADVRIWCRSAKQAGEIKSKGIFIRNTFGAMEAQAKPGTFKVGILDEFAEAWRQNPGQWIFLMTKQKDVENACLMSVGRLAMDKLMPGNIPGMVCFQNGYGHMERLEKMLPGWPLYAAVTTEGAKRVAQNEVAHAGAGTTWFGIGRPSGGTEGPHPEKLEKMLQLAGFSAVLSNDIDSRIYRKLLINSVINPLTALWNIRNGELLASEQRMRVMRTLLNEALAVYDACGIPWEEDIWDQILEVCHSTAGNISSMLNDVQSGIPTEVDWINGSIVDLAEKSGIRAAAHELITGLIKGLTIREE</sequence>
<evidence type="ECO:0000256" key="7">
    <source>
        <dbReference type="ARBA" id="ARBA00022857"/>
    </source>
</evidence>
<dbReference type="SUPFAM" id="SSF48179">
    <property type="entry name" value="6-phosphogluconate dehydrogenase C-terminal domain-like"/>
    <property type="match status" value="1"/>
</dbReference>
<dbReference type="PANTHER" id="PTHR43765">
    <property type="entry name" value="2-DEHYDROPANTOATE 2-REDUCTASE-RELATED"/>
    <property type="match status" value="1"/>
</dbReference>
<evidence type="ECO:0000259" key="12">
    <source>
        <dbReference type="Pfam" id="PF02558"/>
    </source>
</evidence>
<dbReference type="FunFam" id="1.10.1040.10:FF:000017">
    <property type="entry name" value="2-dehydropantoate 2-reductase"/>
    <property type="match status" value="1"/>
</dbReference>
<evidence type="ECO:0000256" key="10">
    <source>
        <dbReference type="ARBA" id="ARBA00048793"/>
    </source>
</evidence>
<comment type="similarity">
    <text evidence="3 11">Belongs to the ketopantoate reductase family.</text>
</comment>
<dbReference type="PANTHER" id="PTHR43765:SF2">
    <property type="entry name" value="2-DEHYDROPANTOATE 2-REDUCTASE"/>
    <property type="match status" value="1"/>
</dbReference>
<accession>A0A919YF95</accession>
<evidence type="ECO:0000256" key="2">
    <source>
        <dbReference type="ARBA" id="ARBA00004994"/>
    </source>
</evidence>
<evidence type="ECO:0000313" key="14">
    <source>
        <dbReference type="EMBL" id="GIO49669.1"/>
    </source>
</evidence>
<evidence type="ECO:0000256" key="6">
    <source>
        <dbReference type="ARBA" id="ARBA00022655"/>
    </source>
</evidence>
<evidence type="ECO:0000313" key="15">
    <source>
        <dbReference type="Proteomes" id="UP000682811"/>
    </source>
</evidence>
<reference evidence="14 15" key="1">
    <citation type="submission" date="2021-03" db="EMBL/GenBank/DDBJ databases">
        <title>Antimicrobial resistance genes in bacteria isolated from Japanese honey, and their potential for conferring macrolide and lincosamide resistance in the American foulbrood pathogen Paenibacillus larvae.</title>
        <authorList>
            <person name="Okamoto M."/>
            <person name="Kumagai M."/>
            <person name="Kanamori H."/>
            <person name="Takamatsu D."/>
        </authorList>
    </citation>
    <scope>NUCLEOTIDE SEQUENCE [LARGE SCALE GENOMIC DNA]</scope>
    <source>
        <strain evidence="14 15">J34TS1</strain>
    </source>
</reference>
<evidence type="ECO:0000256" key="11">
    <source>
        <dbReference type="RuleBase" id="RU362068"/>
    </source>
</evidence>
<evidence type="ECO:0000256" key="4">
    <source>
        <dbReference type="ARBA" id="ARBA00013014"/>
    </source>
</evidence>
<organism evidence="14 15">
    <name type="scientific">Paenibacillus azoreducens</name>
    <dbReference type="NCBI Taxonomy" id="116718"/>
    <lineage>
        <taxon>Bacteria</taxon>
        <taxon>Bacillati</taxon>
        <taxon>Bacillota</taxon>
        <taxon>Bacilli</taxon>
        <taxon>Bacillales</taxon>
        <taxon>Paenibacillaceae</taxon>
        <taxon>Paenibacillus</taxon>
    </lineage>
</organism>
<evidence type="ECO:0000256" key="9">
    <source>
        <dbReference type="ARBA" id="ARBA00032024"/>
    </source>
</evidence>
<keyword evidence="6 11" id="KW-0566">Pantothenate biosynthesis</keyword>